<dbReference type="InterPro" id="IPR004045">
    <property type="entry name" value="Glutathione_S-Trfase_N"/>
</dbReference>
<dbReference type="OrthoDB" id="414243at2759"/>
<reference evidence="7" key="1">
    <citation type="submission" date="2020-09" db="EMBL/GenBank/DDBJ databases">
        <authorList>
            <person name="Kikuchi T."/>
        </authorList>
    </citation>
    <scope>NUCLEOTIDE SEQUENCE</scope>
    <source>
        <strain evidence="7">SH1</strain>
    </source>
</reference>
<evidence type="ECO:0000259" key="5">
    <source>
        <dbReference type="PROSITE" id="PS50404"/>
    </source>
</evidence>
<feature type="domain" description="GST C-terminal" evidence="6">
    <location>
        <begin position="85"/>
        <end position="203"/>
    </location>
</feature>
<dbReference type="Pfam" id="PF14497">
    <property type="entry name" value="GST_C_3"/>
    <property type="match status" value="1"/>
</dbReference>
<comment type="catalytic activity">
    <reaction evidence="4">
        <text>RX + glutathione = an S-substituted glutathione + a halide anion + H(+)</text>
        <dbReference type="Rhea" id="RHEA:16437"/>
        <dbReference type="ChEBI" id="CHEBI:15378"/>
        <dbReference type="ChEBI" id="CHEBI:16042"/>
        <dbReference type="ChEBI" id="CHEBI:17792"/>
        <dbReference type="ChEBI" id="CHEBI:57925"/>
        <dbReference type="ChEBI" id="CHEBI:90779"/>
        <dbReference type="EC" id="2.5.1.18"/>
    </reaction>
</comment>
<protein>
    <recommendedName>
        <fullName evidence="1">glutathione transferase</fullName>
        <ecNumber evidence="1">2.5.1.18</ecNumber>
    </recommendedName>
</protein>
<comment type="similarity">
    <text evidence="3">Belongs to the GST superfamily. Sigma family.</text>
</comment>
<keyword evidence="2" id="KW-0808">Transferase</keyword>
<dbReference type="GO" id="GO:0004364">
    <property type="term" value="F:glutathione transferase activity"/>
    <property type="evidence" value="ECO:0007669"/>
    <property type="project" value="UniProtKB-EC"/>
</dbReference>
<dbReference type="EC" id="2.5.1.18" evidence="1"/>
<dbReference type="SUPFAM" id="SSF47616">
    <property type="entry name" value="GST C-terminal domain-like"/>
    <property type="match status" value="1"/>
</dbReference>
<dbReference type="PANTHER" id="PTHR11571:SF224">
    <property type="entry name" value="HEMATOPOIETIC PROSTAGLANDIN D SYNTHASE"/>
    <property type="match status" value="1"/>
</dbReference>
<dbReference type="Proteomes" id="UP000614601">
    <property type="component" value="Unassembled WGS sequence"/>
</dbReference>
<dbReference type="GO" id="GO:0006749">
    <property type="term" value="P:glutathione metabolic process"/>
    <property type="evidence" value="ECO:0007669"/>
    <property type="project" value="TreeGrafter"/>
</dbReference>
<evidence type="ECO:0000256" key="3">
    <source>
        <dbReference type="ARBA" id="ARBA00038317"/>
    </source>
</evidence>
<dbReference type="SFLD" id="SFLDS00019">
    <property type="entry name" value="Glutathione_Transferase_(cytos"/>
    <property type="match status" value="1"/>
</dbReference>
<dbReference type="EMBL" id="CAJFDH010000003">
    <property type="protein sequence ID" value="CAD5213745.1"/>
    <property type="molecule type" value="Genomic_DNA"/>
</dbReference>
<comment type="caution">
    <text evidence="7">The sequence shown here is derived from an EMBL/GenBank/DDBJ whole genome shotgun (WGS) entry which is preliminary data.</text>
</comment>
<dbReference type="PANTHER" id="PTHR11571">
    <property type="entry name" value="GLUTATHIONE S-TRANSFERASE"/>
    <property type="match status" value="1"/>
</dbReference>
<dbReference type="InterPro" id="IPR036282">
    <property type="entry name" value="Glutathione-S-Trfase_C_sf"/>
</dbReference>
<feature type="domain" description="GST N-terminal" evidence="5">
    <location>
        <begin position="2"/>
        <end position="82"/>
    </location>
</feature>
<evidence type="ECO:0000256" key="4">
    <source>
        <dbReference type="ARBA" id="ARBA00047960"/>
    </source>
</evidence>
<dbReference type="EMBL" id="CAJFCW020000003">
    <property type="protein sequence ID" value="CAG9101486.1"/>
    <property type="molecule type" value="Genomic_DNA"/>
</dbReference>
<accession>A0A811KD73</accession>
<dbReference type="AlphaFoldDB" id="A0A811KD73"/>
<keyword evidence="8" id="KW-1185">Reference proteome</keyword>
<evidence type="ECO:0000313" key="7">
    <source>
        <dbReference type="EMBL" id="CAD5213745.1"/>
    </source>
</evidence>
<dbReference type="InterPro" id="IPR010987">
    <property type="entry name" value="Glutathione-S-Trfase_C-like"/>
</dbReference>
<dbReference type="Proteomes" id="UP000783686">
    <property type="component" value="Unassembled WGS sequence"/>
</dbReference>
<dbReference type="SFLD" id="SFLDG01205">
    <property type="entry name" value="AMPS.1"/>
    <property type="match status" value="1"/>
</dbReference>
<dbReference type="InterPro" id="IPR036249">
    <property type="entry name" value="Thioredoxin-like_sf"/>
</dbReference>
<dbReference type="Gene3D" id="1.20.1050.10">
    <property type="match status" value="1"/>
</dbReference>
<sequence length="203" mass="23600">MPEYELIYFPATGRAEVIRWCFHYGGIPFKDTRVPRDQWPSFKSNTKVIPFGQVPILLIDGKPLGESHTITRYVAKLASLDGGPDPVKIAHIDQAYEMCRNFFDDTFEYYLVQNGVLQGDVQKLKREKFEPNVEKHFGKIKGLQKSSGFFGDTVTYADLFWGRVMEFYHEKNPEIIQKYPEFVELIKKVKGLSQLQNYFNSQK</sequence>
<proteinExistence type="inferred from homology"/>
<name>A0A811KD73_9BILA</name>
<dbReference type="SUPFAM" id="SSF52833">
    <property type="entry name" value="Thioredoxin-like"/>
    <property type="match status" value="1"/>
</dbReference>
<dbReference type="Pfam" id="PF02798">
    <property type="entry name" value="GST_N"/>
    <property type="match status" value="1"/>
</dbReference>
<gene>
    <name evidence="7" type="ORF">BOKJ2_LOCUS5246</name>
</gene>
<evidence type="ECO:0000256" key="2">
    <source>
        <dbReference type="ARBA" id="ARBA00022679"/>
    </source>
</evidence>
<dbReference type="InterPro" id="IPR050213">
    <property type="entry name" value="GST_superfamily"/>
</dbReference>
<dbReference type="Gene3D" id="3.40.30.10">
    <property type="entry name" value="Glutaredoxin"/>
    <property type="match status" value="1"/>
</dbReference>
<dbReference type="CDD" id="cd03039">
    <property type="entry name" value="GST_N_Sigma_like"/>
    <property type="match status" value="1"/>
</dbReference>
<dbReference type="SFLD" id="SFLDG00363">
    <property type="entry name" value="AMPS_(cytGST):_Alpha-__Mu-__Pi"/>
    <property type="match status" value="1"/>
</dbReference>
<evidence type="ECO:0000256" key="1">
    <source>
        <dbReference type="ARBA" id="ARBA00012452"/>
    </source>
</evidence>
<dbReference type="PROSITE" id="PS50404">
    <property type="entry name" value="GST_NTER"/>
    <property type="match status" value="1"/>
</dbReference>
<dbReference type="InterPro" id="IPR040079">
    <property type="entry name" value="Glutathione_S-Trfase"/>
</dbReference>
<evidence type="ECO:0000259" key="6">
    <source>
        <dbReference type="PROSITE" id="PS50405"/>
    </source>
</evidence>
<dbReference type="InterPro" id="IPR004046">
    <property type="entry name" value="GST_C"/>
</dbReference>
<organism evidence="7 8">
    <name type="scientific">Bursaphelenchus okinawaensis</name>
    <dbReference type="NCBI Taxonomy" id="465554"/>
    <lineage>
        <taxon>Eukaryota</taxon>
        <taxon>Metazoa</taxon>
        <taxon>Ecdysozoa</taxon>
        <taxon>Nematoda</taxon>
        <taxon>Chromadorea</taxon>
        <taxon>Rhabditida</taxon>
        <taxon>Tylenchina</taxon>
        <taxon>Tylenchomorpha</taxon>
        <taxon>Aphelenchoidea</taxon>
        <taxon>Aphelenchoididae</taxon>
        <taxon>Bursaphelenchus</taxon>
    </lineage>
</organism>
<dbReference type="CDD" id="cd03192">
    <property type="entry name" value="GST_C_Sigma_like"/>
    <property type="match status" value="1"/>
</dbReference>
<evidence type="ECO:0000313" key="8">
    <source>
        <dbReference type="Proteomes" id="UP000614601"/>
    </source>
</evidence>
<dbReference type="PROSITE" id="PS50405">
    <property type="entry name" value="GST_CTER"/>
    <property type="match status" value="1"/>
</dbReference>